<keyword evidence="5" id="KW-1133">Transmembrane helix</keyword>
<reference evidence="7" key="1">
    <citation type="journal article" date="2014" name="Nat. Commun.">
        <title>Genome sequence of mungbean and insights into evolution within Vigna species.</title>
        <authorList>
            <person name="Kang Y.J."/>
            <person name="Kim S.K."/>
            <person name="Kim M.Y."/>
            <person name="Lestari P."/>
            <person name="Kim K.H."/>
            <person name="Ha B.K."/>
            <person name="Jun T.H."/>
            <person name="Hwang W.J."/>
            <person name="Lee T."/>
            <person name="Lee J."/>
            <person name="Shim S."/>
            <person name="Yoon M.Y."/>
            <person name="Jang Y.E."/>
            <person name="Han K.S."/>
            <person name="Taeprayoon P."/>
            <person name="Yoon N."/>
            <person name="Somta P."/>
            <person name="Tanya P."/>
            <person name="Kim K.S."/>
            <person name="Gwag J.G."/>
            <person name="Moon J.K."/>
            <person name="Lee Y.H."/>
            <person name="Park B.S."/>
            <person name="Bombarely A."/>
            <person name="Doyle J.J."/>
            <person name="Jackson S.A."/>
            <person name="Schafleitner R."/>
            <person name="Srinives P."/>
            <person name="Varshney R.K."/>
            <person name="Lee S.H."/>
        </authorList>
    </citation>
    <scope>NUCLEOTIDE SEQUENCE [LARGE SCALE GENOMIC DNA]</scope>
    <source>
        <strain evidence="7">cv. VC1973A</strain>
    </source>
</reference>
<feature type="transmembrane region" description="Helical" evidence="5">
    <location>
        <begin position="123"/>
        <end position="143"/>
    </location>
</feature>
<evidence type="ECO:0000256" key="1">
    <source>
        <dbReference type="ARBA" id="ARBA00022723"/>
    </source>
</evidence>
<name>A0A1S3VN97_VIGRR</name>
<dbReference type="PROSITE" id="PS51999">
    <property type="entry name" value="ZF_GRF"/>
    <property type="match status" value="1"/>
</dbReference>
<dbReference type="KEGG" id="vra:106776590"/>
<reference evidence="8" key="2">
    <citation type="submission" date="2025-08" db="UniProtKB">
        <authorList>
            <consortium name="RefSeq"/>
        </authorList>
    </citation>
    <scope>IDENTIFICATION</scope>
    <source>
        <tissue evidence="8">Leaf</tissue>
    </source>
</reference>
<dbReference type="InterPro" id="IPR010666">
    <property type="entry name" value="Znf_GRF"/>
</dbReference>
<organism evidence="7 8">
    <name type="scientific">Vigna radiata var. radiata</name>
    <name type="common">Mung bean</name>
    <name type="synonym">Phaseolus aureus</name>
    <dbReference type="NCBI Taxonomy" id="3916"/>
    <lineage>
        <taxon>Eukaryota</taxon>
        <taxon>Viridiplantae</taxon>
        <taxon>Streptophyta</taxon>
        <taxon>Embryophyta</taxon>
        <taxon>Tracheophyta</taxon>
        <taxon>Spermatophyta</taxon>
        <taxon>Magnoliopsida</taxon>
        <taxon>eudicotyledons</taxon>
        <taxon>Gunneridae</taxon>
        <taxon>Pentapetalae</taxon>
        <taxon>rosids</taxon>
        <taxon>fabids</taxon>
        <taxon>Fabales</taxon>
        <taxon>Fabaceae</taxon>
        <taxon>Papilionoideae</taxon>
        <taxon>50 kb inversion clade</taxon>
        <taxon>NPAAA clade</taxon>
        <taxon>indigoferoid/millettioid clade</taxon>
        <taxon>Phaseoleae</taxon>
        <taxon>Vigna</taxon>
    </lineage>
</organism>
<evidence type="ECO:0000256" key="4">
    <source>
        <dbReference type="PROSITE-ProRule" id="PRU01343"/>
    </source>
</evidence>
<dbReference type="Pfam" id="PF06839">
    <property type="entry name" value="Zn_ribbon_GRF"/>
    <property type="match status" value="1"/>
</dbReference>
<sequence length="146" mass="16356">MSMAHSCSSSTCNDCGRKHMRSVSSRGDASLICHCGEKTVLRTARTTKNRGKQFWGCPRYKLGSENGCNFFRWLSDWGVEDSISCELLEANDVRWGKTFEKQGVKQMSEVEKAVVGLQRGMKYVVVVVSVLFVMNTILIAMMMGRA</sequence>
<keyword evidence="2 4" id="KW-0863">Zinc-finger</keyword>
<gene>
    <name evidence="8" type="primary">LOC106776590</name>
</gene>
<evidence type="ECO:0000313" key="8">
    <source>
        <dbReference type="RefSeq" id="XP_014519559.1"/>
    </source>
</evidence>
<keyword evidence="5" id="KW-0472">Membrane</keyword>
<keyword evidence="3" id="KW-0862">Zinc</keyword>
<keyword evidence="1" id="KW-0479">Metal-binding</keyword>
<dbReference type="GeneID" id="106776590"/>
<evidence type="ECO:0000256" key="3">
    <source>
        <dbReference type="ARBA" id="ARBA00022833"/>
    </source>
</evidence>
<evidence type="ECO:0000313" key="7">
    <source>
        <dbReference type="Proteomes" id="UP000087766"/>
    </source>
</evidence>
<dbReference type="OrthoDB" id="1397299at2759"/>
<keyword evidence="5" id="KW-0812">Transmembrane</keyword>
<evidence type="ECO:0000259" key="6">
    <source>
        <dbReference type="PROSITE" id="PS51999"/>
    </source>
</evidence>
<protein>
    <submittedName>
        <fullName evidence="8">Uncharacterized protein LOC106776590</fullName>
    </submittedName>
</protein>
<keyword evidence="7" id="KW-1185">Reference proteome</keyword>
<dbReference type="Proteomes" id="UP000087766">
    <property type="component" value="Chromosome 11"/>
</dbReference>
<dbReference type="GO" id="GO:0008270">
    <property type="term" value="F:zinc ion binding"/>
    <property type="evidence" value="ECO:0007669"/>
    <property type="project" value="UniProtKB-KW"/>
</dbReference>
<proteinExistence type="predicted"/>
<dbReference type="PANTHER" id="PTHR33248">
    <property type="entry name" value="ZINC ION-BINDING PROTEIN"/>
    <property type="match status" value="1"/>
</dbReference>
<dbReference type="RefSeq" id="XP_014519559.1">
    <property type="nucleotide sequence ID" value="XM_014664073.1"/>
</dbReference>
<accession>A0A1S3VN97</accession>
<evidence type="ECO:0000256" key="2">
    <source>
        <dbReference type="ARBA" id="ARBA00022771"/>
    </source>
</evidence>
<dbReference type="AlphaFoldDB" id="A0A1S3VN97"/>
<evidence type="ECO:0000256" key="5">
    <source>
        <dbReference type="SAM" id="Phobius"/>
    </source>
</evidence>
<feature type="domain" description="GRF-type" evidence="6">
    <location>
        <begin position="33"/>
        <end position="77"/>
    </location>
</feature>